<keyword evidence="3" id="KW-1185">Reference proteome</keyword>
<name>R4K798_CLOPA</name>
<evidence type="ECO:0000256" key="1">
    <source>
        <dbReference type="SAM" id="Phobius"/>
    </source>
</evidence>
<keyword evidence="1" id="KW-0812">Transmembrane</keyword>
<feature type="transmembrane region" description="Helical" evidence="1">
    <location>
        <begin position="139"/>
        <end position="161"/>
    </location>
</feature>
<evidence type="ECO:0000313" key="2">
    <source>
        <dbReference type="EMBL" id="AGK97571.1"/>
    </source>
</evidence>
<dbReference type="Pfam" id="PF09900">
    <property type="entry name" value="DUF2127"/>
    <property type="match status" value="1"/>
</dbReference>
<dbReference type="Proteomes" id="UP000013523">
    <property type="component" value="Chromosome"/>
</dbReference>
<organism evidence="2 3">
    <name type="scientific">Clostridium pasteurianum BC1</name>
    <dbReference type="NCBI Taxonomy" id="86416"/>
    <lineage>
        <taxon>Bacteria</taxon>
        <taxon>Bacillati</taxon>
        <taxon>Bacillota</taxon>
        <taxon>Clostridia</taxon>
        <taxon>Eubacteriales</taxon>
        <taxon>Clostridiaceae</taxon>
        <taxon>Clostridium</taxon>
    </lineage>
</organism>
<dbReference type="AlphaFoldDB" id="R4K798"/>
<dbReference type="STRING" id="86416.Clopa_2726"/>
<accession>R4K798</accession>
<dbReference type="OrthoDB" id="8393979at2"/>
<sequence length="170" mass="19621">MIFSNGVLKIKKNNKNNIFHKGFEIGILLKGVDAILQIIGGILLIFLNPNRLNKLVVLLTQHELSEDPRDIIANFFIKSSLRFNLSTQHFGVFYLISHGIIKLILVVLLWRKKTFAYPLTILSLTLFIIYQIYGYMLNHSVGLIVLTIFDIIMIILTSIEYQNIKNKLYK</sequence>
<dbReference type="EMBL" id="CP003261">
    <property type="protein sequence ID" value="AGK97571.1"/>
    <property type="molecule type" value="Genomic_DNA"/>
</dbReference>
<keyword evidence="1" id="KW-1133">Transmembrane helix</keyword>
<gene>
    <name evidence="2" type="ORF">Clopa_2726</name>
</gene>
<reference evidence="2 3" key="1">
    <citation type="submission" date="2012-01" db="EMBL/GenBank/DDBJ databases">
        <title>Complete sequence of chromosome of Clostridium pasteurianum BC1.</title>
        <authorList>
            <consortium name="US DOE Joint Genome Institute"/>
            <person name="Lucas S."/>
            <person name="Han J."/>
            <person name="Lapidus A."/>
            <person name="Cheng J.-F."/>
            <person name="Goodwin L."/>
            <person name="Pitluck S."/>
            <person name="Peters L."/>
            <person name="Mikhailova N."/>
            <person name="Teshima H."/>
            <person name="Detter J.C."/>
            <person name="Han C."/>
            <person name="Tapia R."/>
            <person name="Land M."/>
            <person name="Hauser L."/>
            <person name="Kyrpides N."/>
            <person name="Ivanova N."/>
            <person name="Pagani I."/>
            <person name="Dunn J."/>
            <person name="Taghavi S."/>
            <person name="Francis A."/>
            <person name="van der Lelie D."/>
            <person name="Woyke T."/>
        </authorList>
    </citation>
    <scope>NUCLEOTIDE SEQUENCE [LARGE SCALE GENOMIC DNA]</scope>
    <source>
        <strain evidence="2 3">BC1</strain>
    </source>
</reference>
<feature type="transmembrane region" description="Helical" evidence="1">
    <location>
        <begin position="115"/>
        <end position="133"/>
    </location>
</feature>
<dbReference type="InterPro" id="IPR014591">
    <property type="entry name" value="UCP034455"/>
</dbReference>
<dbReference type="PIRSF" id="PIRSF034455">
    <property type="entry name" value="UCP034455"/>
    <property type="match status" value="1"/>
</dbReference>
<dbReference type="KEGG" id="cpas:Clopa_2726"/>
<dbReference type="RefSeq" id="WP_015615868.1">
    <property type="nucleotide sequence ID" value="NC_021182.1"/>
</dbReference>
<protein>
    <submittedName>
        <fullName evidence="2">Putative membrane protein</fullName>
    </submittedName>
</protein>
<dbReference type="PATRIC" id="fig|86416.3.peg.2714"/>
<dbReference type="HOGENOM" id="CLU_117208_1_0_9"/>
<dbReference type="eggNOG" id="COG4331">
    <property type="taxonomic scope" value="Bacteria"/>
</dbReference>
<keyword evidence="1" id="KW-0472">Membrane</keyword>
<proteinExistence type="predicted"/>
<evidence type="ECO:0000313" key="3">
    <source>
        <dbReference type="Proteomes" id="UP000013523"/>
    </source>
</evidence>
<feature type="transmembrane region" description="Helical" evidence="1">
    <location>
        <begin position="91"/>
        <end position="110"/>
    </location>
</feature>
<feature type="transmembrane region" description="Helical" evidence="1">
    <location>
        <begin position="27"/>
        <end position="47"/>
    </location>
</feature>
<dbReference type="InterPro" id="IPR021125">
    <property type="entry name" value="DUF2127"/>
</dbReference>